<evidence type="ECO:0000313" key="2">
    <source>
        <dbReference type="EMBL" id="TVU12196.1"/>
    </source>
</evidence>
<keyword evidence="1" id="KW-0472">Membrane</keyword>
<feature type="transmembrane region" description="Helical" evidence="1">
    <location>
        <begin position="83"/>
        <end position="106"/>
    </location>
</feature>
<keyword evidence="3" id="KW-1185">Reference proteome</keyword>
<dbReference type="Proteomes" id="UP000324897">
    <property type="component" value="Chromosome 3"/>
</dbReference>
<feature type="non-terminal residue" evidence="2">
    <location>
        <position position="1"/>
    </location>
</feature>
<sequence>MAAGLPNLALVALCTAIGRSEILDPVFRFVEDVAARNPVVEVAVVACLITIAVSSLAGSILVRAAAPLAPAALWGFADLLFRLVFRLMFFGVVPLTTVLLVLRWFVLHLITIYLSLWGAILYNGFTYSEVNRMQNNATRMAIKSI</sequence>
<organism evidence="2 3">
    <name type="scientific">Eragrostis curvula</name>
    <name type="common">weeping love grass</name>
    <dbReference type="NCBI Taxonomy" id="38414"/>
    <lineage>
        <taxon>Eukaryota</taxon>
        <taxon>Viridiplantae</taxon>
        <taxon>Streptophyta</taxon>
        <taxon>Embryophyta</taxon>
        <taxon>Tracheophyta</taxon>
        <taxon>Spermatophyta</taxon>
        <taxon>Magnoliopsida</taxon>
        <taxon>Liliopsida</taxon>
        <taxon>Poales</taxon>
        <taxon>Poaceae</taxon>
        <taxon>PACMAD clade</taxon>
        <taxon>Chloridoideae</taxon>
        <taxon>Eragrostideae</taxon>
        <taxon>Eragrostidinae</taxon>
        <taxon>Eragrostis</taxon>
    </lineage>
</organism>
<dbReference type="Gramene" id="TVU12196">
    <property type="protein sequence ID" value="TVU12196"/>
    <property type="gene ID" value="EJB05_45829"/>
</dbReference>
<protein>
    <submittedName>
        <fullName evidence="2">Uncharacterized protein</fullName>
    </submittedName>
</protein>
<name>A0A5J9TL63_9POAL</name>
<keyword evidence="1" id="KW-1133">Transmembrane helix</keyword>
<reference evidence="2 3" key="1">
    <citation type="journal article" date="2019" name="Sci. Rep.">
        <title>A high-quality genome of Eragrostis curvula grass provides insights into Poaceae evolution and supports new strategies to enhance forage quality.</title>
        <authorList>
            <person name="Carballo J."/>
            <person name="Santos B.A.C.M."/>
            <person name="Zappacosta D."/>
            <person name="Garbus I."/>
            <person name="Selva J.P."/>
            <person name="Gallo C.A."/>
            <person name="Diaz A."/>
            <person name="Albertini E."/>
            <person name="Caccamo M."/>
            <person name="Echenique V."/>
        </authorList>
    </citation>
    <scope>NUCLEOTIDE SEQUENCE [LARGE SCALE GENOMIC DNA]</scope>
    <source>
        <strain evidence="3">cv. Victoria</strain>
        <tissue evidence="2">Leaf</tissue>
    </source>
</reference>
<dbReference type="AlphaFoldDB" id="A0A5J9TL63"/>
<dbReference type="OrthoDB" id="100006at2759"/>
<comment type="caution">
    <text evidence="2">The sequence shown here is derived from an EMBL/GenBank/DDBJ whole genome shotgun (WGS) entry which is preliminary data.</text>
</comment>
<feature type="transmembrane region" description="Helical" evidence="1">
    <location>
        <begin position="112"/>
        <end position="130"/>
    </location>
</feature>
<dbReference type="EMBL" id="RWGY01000039">
    <property type="protein sequence ID" value="TVU12196.1"/>
    <property type="molecule type" value="Genomic_DNA"/>
</dbReference>
<evidence type="ECO:0000313" key="3">
    <source>
        <dbReference type="Proteomes" id="UP000324897"/>
    </source>
</evidence>
<gene>
    <name evidence="2" type="ORF">EJB05_45829</name>
</gene>
<proteinExistence type="predicted"/>
<evidence type="ECO:0000256" key="1">
    <source>
        <dbReference type="SAM" id="Phobius"/>
    </source>
</evidence>
<keyword evidence="1" id="KW-0812">Transmembrane</keyword>
<accession>A0A5J9TL63</accession>
<feature type="transmembrane region" description="Helical" evidence="1">
    <location>
        <begin position="42"/>
        <end position="62"/>
    </location>
</feature>